<organism evidence="3 4">
    <name type="scientific">Aliiglaciecola lipolytica E3</name>
    <dbReference type="NCBI Taxonomy" id="1127673"/>
    <lineage>
        <taxon>Bacteria</taxon>
        <taxon>Pseudomonadati</taxon>
        <taxon>Pseudomonadota</taxon>
        <taxon>Gammaproteobacteria</taxon>
        <taxon>Alteromonadales</taxon>
        <taxon>Alteromonadaceae</taxon>
        <taxon>Aliiglaciecola</taxon>
    </lineage>
</organism>
<dbReference type="InterPro" id="IPR006905">
    <property type="entry name" value="Flavin_halogenase"/>
</dbReference>
<keyword evidence="2" id="KW-0547">Nucleotide-binding</keyword>
<sequence length="523" mass="58817">MKSNTRVIKQVVVLGGGTAGWLSACHLAKKLLPNHPDGIRVMLVDSPDIPTVGVGEGTVPAIRESLQYLGISETDLLQTCDATFKQSIQFINWQPPMADGKMHSYHHVFDYPAPGFQQDLPYWALGHAGDSSFADSFSIQSSLCDAQLAPKLITQPEYQGTCNYAYHFDAGKFGKLLCDHGVNKLGVEHRQAKISLIETDEQGNISALVTDKNERISGDFFVDCSGSQSILLGKTLQVPFVSKKHMLFTDTALAVQVPYSKPTDEIPSCTLATAQTAGWIWDIGLTSRRGVGLVYSSAHLSDSEAELQLAEYLKGTNGQRVQVEPRKIPMRTGYHQEFWKNNCVAIGLSQGFVEPLEATGLLLFDISARMLAENFPSHQELMPLAANKFNKKVRLAWDKVLDFIKLHYCISQREDSDFWQDHRQSSSMSEQLAEDLARWQWQLPNQYDFTERAAIFNLENYLYVLYGMNFKTDLSQSAYRFEQVNVAKTNFQRYADMAAQAKQQLPGHRDLLDRIQRFGLQRI</sequence>
<dbReference type="Pfam" id="PF04820">
    <property type="entry name" value="Trp_halogenase"/>
    <property type="match status" value="1"/>
</dbReference>
<evidence type="ECO:0000313" key="4">
    <source>
        <dbReference type="Proteomes" id="UP000006334"/>
    </source>
</evidence>
<dbReference type="STRING" id="1127673.GLIP_3982"/>
<dbReference type="PIRSF" id="PIRSF011396">
    <property type="entry name" value="Trp_halogenase"/>
    <property type="match status" value="1"/>
</dbReference>
<comment type="caution">
    <text evidence="3">The sequence shown here is derived from an EMBL/GenBank/DDBJ whole genome shotgun (WGS) entry which is preliminary data.</text>
</comment>
<dbReference type="InterPro" id="IPR033856">
    <property type="entry name" value="Trp_halogen"/>
</dbReference>
<evidence type="ECO:0000256" key="1">
    <source>
        <dbReference type="PIRSR" id="PIRSR011396-1"/>
    </source>
</evidence>
<feature type="binding site" evidence="2">
    <location>
        <position position="348"/>
    </location>
    <ligand>
        <name>FAD</name>
        <dbReference type="ChEBI" id="CHEBI:57692"/>
    </ligand>
</feature>
<dbReference type="SUPFAM" id="SSF51905">
    <property type="entry name" value="FAD/NAD(P)-binding domain"/>
    <property type="match status" value="1"/>
</dbReference>
<dbReference type="EMBL" id="BAEN01000076">
    <property type="protein sequence ID" value="GAC16593.1"/>
    <property type="molecule type" value="Genomic_DNA"/>
</dbReference>
<dbReference type="Gene3D" id="3.50.50.60">
    <property type="entry name" value="FAD/NAD(P)-binding domain"/>
    <property type="match status" value="1"/>
</dbReference>
<dbReference type="InterPro" id="IPR036188">
    <property type="entry name" value="FAD/NAD-bd_sf"/>
</dbReference>
<dbReference type="PANTHER" id="PTHR43747">
    <property type="entry name" value="FAD-BINDING PROTEIN"/>
    <property type="match status" value="1"/>
</dbReference>
<accession>K6YIZ1</accession>
<protein>
    <submittedName>
        <fullName evidence="3">Tryptophan halogenase</fullName>
    </submittedName>
</protein>
<dbReference type="Proteomes" id="UP000006334">
    <property type="component" value="Unassembled WGS sequence"/>
</dbReference>
<dbReference type="InterPro" id="IPR050816">
    <property type="entry name" value="Flavin-dep_Halogenase_NPB"/>
</dbReference>
<dbReference type="OrthoDB" id="7178350at2"/>
<dbReference type="GO" id="GO:0000166">
    <property type="term" value="F:nucleotide binding"/>
    <property type="evidence" value="ECO:0007669"/>
    <property type="project" value="UniProtKB-KW"/>
</dbReference>
<dbReference type="PROSITE" id="PS51257">
    <property type="entry name" value="PROKAR_LIPOPROTEIN"/>
    <property type="match status" value="1"/>
</dbReference>
<evidence type="ECO:0000256" key="2">
    <source>
        <dbReference type="PIRSR" id="PIRSR011396-2"/>
    </source>
</evidence>
<keyword evidence="2" id="KW-0285">Flavoprotein</keyword>
<keyword evidence="2" id="KW-0274">FAD</keyword>
<reference evidence="3 4" key="1">
    <citation type="journal article" date="2017" name="Antonie Van Leeuwenhoek">
        <title>Rhizobium rhizosphaerae sp. nov., a novel species isolated from rice rhizosphere.</title>
        <authorList>
            <person name="Zhao J.J."/>
            <person name="Zhang J."/>
            <person name="Zhang R.J."/>
            <person name="Zhang C.W."/>
            <person name="Yin H.Q."/>
            <person name="Zhang X.X."/>
        </authorList>
    </citation>
    <scope>NUCLEOTIDE SEQUENCE [LARGE SCALE GENOMIC DNA]</scope>
    <source>
        <strain evidence="3 4">E3</strain>
    </source>
</reference>
<dbReference type="RefSeq" id="WP_008846395.1">
    <property type="nucleotide sequence ID" value="NZ_BAEN01000076.1"/>
</dbReference>
<dbReference type="GO" id="GO:0004497">
    <property type="term" value="F:monooxygenase activity"/>
    <property type="evidence" value="ECO:0007669"/>
    <property type="project" value="InterPro"/>
</dbReference>
<feature type="binding site" evidence="2">
    <location>
        <begin position="16"/>
        <end position="19"/>
    </location>
    <ligand>
        <name>FAD</name>
        <dbReference type="ChEBI" id="CHEBI:57692"/>
    </ligand>
</feature>
<keyword evidence="4" id="KW-1185">Reference proteome</keyword>
<feature type="binding site" evidence="2">
    <location>
        <position position="85"/>
    </location>
    <ligand>
        <name>7-chloro-L-tryptophan</name>
        <dbReference type="ChEBI" id="CHEBI:58713"/>
    </ligand>
</feature>
<dbReference type="AlphaFoldDB" id="K6YIZ1"/>
<gene>
    <name evidence="3" type="ORF">GLIP_3982</name>
</gene>
<feature type="binding site" evidence="2">
    <location>
        <position position="357"/>
    </location>
    <ligand>
        <name>L-tryptophan</name>
        <dbReference type="ChEBI" id="CHEBI:57912"/>
    </ligand>
</feature>
<evidence type="ECO:0000313" key="3">
    <source>
        <dbReference type="EMBL" id="GAC16593.1"/>
    </source>
</evidence>
<feature type="active site" evidence="1">
    <location>
        <position position="85"/>
    </location>
</feature>
<name>K6YIZ1_9ALTE</name>
<dbReference type="PANTHER" id="PTHR43747:SF4">
    <property type="entry name" value="FLAVIN-DEPENDENT TRYPTOPHAN HALOGENASE"/>
    <property type="match status" value="1"/>
</dbReference>
<dbReference type="eggNOG" id="COG0644">
    <property type="taxonomic scope" value="Bacteria"/>
</dbReference>
<proteinExistence type="predicted"/>